<keyword evidence="6 7" id="KW-0472">Membrane</keyword>
<keyword evidence="4 7" id="KW-0812">Transmembrane</keyword>
<name>A0A1H9ZB46_9FIRM</name>
<evidence type="ECO:0000256" key="6">
    <source>
        <dbReference type="ARBA" id="ARBA00023136"/>
    </source>
</evidence>
<keyword evidence="2 7" id="KW-0813">Transport</keyword>
<keyword evidence="5 7" id="KW-1133">Transmembrane helix</keyword>
<evidence type="ECO:0000256" key="1">
    <source>
        <dbReference type="ARBA" id="ARBA00004651"/>
    </source>
</evidence>
<evidence type="ECO:0000256" key="2">
    <source>
        <dbReference type="ARBA" id="ARBA00022448"/>
    </source>
</evidence>
<dbReference type="InterPro" id="IPR035906">
    <property type="entry name" value="MetI-like_sf"/>
</dbReference>
<dbReference type="GO" id="GO:0005886">
    <property type="term" value="C:plasma membrane"/>
    <property type="evidence" value="ECO:0007669"/>
    <property type="project" value="UniProtKB-SubCell"/>
</dbReference>
<comment type="subcellular location">
    <subcellularLocation>
        <location evidence="1 7">Cell membrane</location>
        <topology evidence="1 7">Multi-pass membrane protein</topology>
    </subcellularLocation>
</comment>
<dbReference type="PROSITE" id="PS50928">
    <property type="entry name" value="ABC_TM1"/>
    <property type="match status" value="1"/>
</dbReference>
<comment type="similarity">
    <text evidence="7">Belongs to the binding-protein-dependent transport system permease family.</text>
</comment>
<dbReference type="EMBL" id="FOHN01000003">
    <property type="protein sequence ID" value="SES78542.1"/>
    <property type="molecule type" value="Genomic_DNA"/>
</dbReference>
<dbReference type="PANTHER" id="PTHR43386">
    <property type="entry name" value="OLIGOPEPTIDE TRANSPORT SYSTEM PERMEASE PROTEIN APPC"/>
    <property type="match status" value="1"/>
</dbReference>
<accession>A0A1H9ZB46</accession>
<evidence type="ECO:0000256" key="7">
    <source>
        <dbReference type="RuleBase" id="RU363032"/>
    </source>
</evidence>
<dbReference type="AlphaFoldDB" id="A0A1H9ZB46"/>
<organism evidence="9 10">
    <name type="scientific">[Clostridium] polysaccharolyticum</name>
    <dbReference type="NCBI Taxonomy" id="29364"/>
    <lineage>
        <taxon>Bacteria</taxon>
        <taxon>Bacillati</taxon>
        <taxon>Bacillota</taxon>
        <taxon>Clostridia</taxon>
        <taxon>Lachnospirales</taxon>
        <taxon>Lachnospiraceae</taxon>
    </lineage>
</organism>
<evidence type="ECO:0000313" key="9">
    <source>
        <dbReference type="EMBL" id="SES78542.1"/>
    </source>
</evidence>
<dbReference type="CDD" id="cd06261">
    <property type="entry name" value="TM_PBP2"/>
    <property type="match status" value="1"/>
</dbReference>
<dbReference type="InterPro" id="IPR050366">
    <property type="entry name" value="BP-dependent_transpt_permease"/>
</dbReference>
<dbReference type="Gene3D" id="1.10.3720.10">
    <property type="entry name" value="MetI-like"/>
    <property type="match status" value="1"/>
</dbReference>
<evidence type="ECO:0000256" key="3">
    <source>
        <dbReference type="ARBA" id="ARBA00022475"/>
    </source>
</evidence>
<gene>
    <name evidence="9" type="ORF">SAMN04487772_10395</name>
</gene>
<feature type="transmembrane region" description="Helical" evidence="7">
    <location>
        <begin position="109"/>
        <end position="127"/>
    </location>
</feature>
<dbReference type="STRING" id="29364.SAMN04487772_10395"/>
<dbReference type="Proteomes" id="UP000199800">
    <property type="component" value="Unassembled WGS sequence"/>
</dbReference>
<dbReference type="SUPFAM" id="SSF161098">
    <property type="entry name" value="MetI-like"/>
    <property type="match status" value="1"/>
</dbReference>
<feature type="transmembrane region" description="Helical" evidence="7">
    <location>
        <begin position="7"/>
        <end position="30"/>
    </location>
</feature>
<keyword evidence="3" id="KW-1003">Cell membrane</keyword>
<feature type="transmembrane region" description="Helical" evidence="7">
    <location>
        <begin position="234"/>
        <end position="255"/>
    </location>
</feature>
<evidence type="ECO:0000313" key="10">
    <source>
        <dbReference type="Proteomes" id="UP000199800"/>
    </source>
</evidence>
<feature type="transmembrane region" description="Helical" evidence="7">
    <location>
        <begin position="133"/>
        <end position="149"/>
    </location>
</feature>
<feature type="domain" description="ABC transmembrane type-1" evidence="8">
    <location>
        <begin position="67"/>
        <end position="256"/>
    </location>
</feature>
<evidence type="ECO:0000259" key="8">
    <source>
        <dbReference type="PROSITE" id="PS50928"/>
    </source>
</evidence>
<dbReference type="InterPro" id="IPR000515">
    <property type="entry name" value="MetI-like"/>
</dbReference>
<dbReference type="PANTHER" id="PTHR43386:SF1">
    <property type="entry name" value="D,D-DIPEPTIDE TRANSPORT SYSTEM PERMEASE PROTEIN DDPC-RELATED"/>
    <property type="match status" value="1"/>
</dbReference>
<protein>
    <submittedName>
        <fullName evidence="9">Peptide/nickel transport system permease protein</fullName>
    </submittedName>
</protein>
<dbReference type="RefSeq" id="WP_092476210.1">
    <property type="nucleotide sequence ID" value="NZ_FOHN01000003.1"/>
</dbReference>
<reference evidence="9 10" key="1">
    <citation type="submission" date="2016-10" db="EMBL/GenBank/DDBJ databases">
        <authorList>
            <person name="de Groot N.N."/>
        </authorList>
    </citation>
    <scope>NUCLEOTIDE SEQUENCE [LARGE SCALE GENOMIC DNA]</scope>
    <source>
        <strain evidence="9 10">DSM 1801</strain>
    </source>
</reference>
<feature type="transmembrane region" description="Helical" evidence="7">
    <location>
        <begin position="71"/>
        <end position="97"/>
    </location>
</feature>
<sequence length="259" mass="28251">MKKSKKFIIGIVMMAVVFGIVLVGIFYTPYDPNKMNGSMKNMPPSLKHWFGTDNFGRDILSRVMDGSKTTFLIAVFTVVSGGAIGSIIGALTGYFGGIFDTIVMRLNDVLLSFPYILLGLVVISFLGIGKYNIVIAMGILFIPSFARVIRSEYVTQKEQDYVKNARLMGASHIRIIFVHILPNTLPILLSSVTIGFNNAVLTEAALSFLGLGVQPPDASLGRMLAEAQAYLMNAPWYALAPGGMIILTVLAFSLINERE</sequence>
<dbReference type="GO" id="GO:0055085">
    <property type="term" value="P:transmembrane transport"/>
    <property type="evidence" value="ECO:0007669"/>
    <property type="project" value="InterPro"/>
</dbReference>
<evidence type="ECO:0000256" key="4">
    <source>
        <dbReference type="ARBA" id="ARBA00022692"/>
    </source>
</evidence>
<evidence type="ECO:0000256" key="5">
    <source>
        <dbReference type="ARBA" id="ARBA00022989"/>
    </source>
</evidence>
<dbReference type="Pfam" id="PF00528">
    <property type="entry name" value="BPD_transp_1"/>
    <property type="match status" value="1"/>
</dbReference>
<proteinExistence type="inferred from homology"/>
<dbReference type="OrthoDB" id="9797852at2"/>
<keyword evidence="10" id="KW-1185">Reference proteome</keyword>